<dbReference type="CDD" id="cd04301">
    <property type="entry name" value="NAT_SF"/>
    <property type="match status" value="1"/>
</dbReference>
<reference evidence="3 4" key="1">
    <citation type="journal article" date="2024" name="Microbiol. Resour. Announc.">
        <title>Genome annotations for the ascomycete fungi Trichoderma harzianum, Trichoderma aggressivum, and Purpureocillium lilacinum.</title>
        <authorList>
            <person name="Beijen E.P.W."/>
            <person name="Ohm R.A."/>
        </authorList>
    </citation>
    <scope>NUCLEOTIDE SEQUENCE [LARGE SCALE GENOMIC DNA]</scope>
    <source>
        <strain evidence="3 4">CBS 150709</strain>
    </source>
</reference>
<proteinExistence type="predicted"/>
<feature type="region of interest" description="Disordered" evidence="1">
    <location>
        <begin position="290"/>
        <end position="391"/>
    </location>
</feature>
<sequence>MTQRNTTQHNTLRQNTHTHTPTPEAAEPPPPPFFHAVRRNAAGAPSPHLNLSLLPAGYLPHPPSLPAPARIVRRSPEHALARARAAGSNTEYCITSYEALSFVAGVRNPDARLCPPPHKKSNFVEKGGNLLCMHCLCNRTADAPSSASLPLPALPFARSLVFVRLTRTYAYPPPGRARPPLGGRVSDSCVILQERRMHGHFQQPPPGTRGLAHEPVAACRFPSAVRPPARPPWCSPNTEYTLGRPGPLCVMSPAHSVGQTQRNWGFSGTRAFPRGTRLARTSNPHVFLPPAYPALAPTSPRGSMKKPSMMPLDSITPVPKGGPGVPSTSRRGFQPQRRQGRLSAGRERQGAARASKQASKRTSEASEQASIQRNKQAPSSSPSPSPGRSARTQYDTILYLLHRLELYEYTFEVGSPGRPPASRMFAPHTAARDTIQHIAAQRNPSALEWVPLIRPDRPWSAISAARTEDVVTARVNEHSGDESAIREVTGDAFKHAQYSSGTEAAIIQELRESAALELSLVATLDGVIKGHVAFSRIAIDGHDAGWYGLGPLSVQPILHRQGIGKSLVEEGLRRLCSLGAAGCVVLGDPAFYERFGFRNHEELHLAGVPATHFMALSLGDKMIPHGTVSLFWAITGIAQETPTETSWSACWGRPLVGTATTAKNDEEPRCYSTHLPSTGLFLTRKRPHGTKEQRMSAQPGNLVPPPPTTTVNNNGSNMKGNVCRMYKVQYCTCKAASRARGPRRVGSIMFSQRRERTGFGNQAPFLPSLTHSLTHSPPPCRVRGPGWSARTGMAPGGMAMACHGKAMQGKAKQGKATHVKSRHGKARPRAHTHRTGHVGQCRTASGHNFLLQSRNQQLAQKPPAHVFPATCYLIRLLHKAESPLPPGVRIARALLCARALPSFSFRHAVVRPA</sequence>
<feature type="region of interest" description="Disordered" evidence="1">
    <location>
        <begin position="1"/>
        <end position="33"/>
    </location>
</feature>
<accession>A0ABR0BT31</accession>
<feature type="compositionally biased region" description="Polar residues" evidence="1">
    <location>
        <begin position="365"/>
        <end position="377"/>
    </location>
</feature>
<evidence type="ECO:0000313" key="3">
    <source>
        <dbReference type="EMBL" id="KAK4086598.1"/>
    </source>
</evidence>
<dbReference type="InterPro" id="IPR016181">
    <property type="entry name" value="Acyl_CoA_acyltransferase"/>
</dbReference>
<evidence type="ECO:0000259" key="2">
    <source>
        <dbReference type="PROSITE" id="PS51186"/>
    </source>
</evidence>
<dbReference type="Pfam" id="PF13508">
    <property type="entry name" value="Acetyltransf_7"/>
    <property type="match status" value="1"/>
</dbReference>
<feature type="compositionally biased region" description="Basic residues" evidence="1">
    <location>
        <begin position="812"/>
        <end position="836"/>
    </location>
</feature>
<organism evidence="3 4">
    <name type="scientific">Purpureocillium lilacinum</name>
    <name type="common">Paecilomyces lilacinus</name>
    <dbReference type="NCBI Taxonomy" id="33203"/>
    <lineage>
        <taxon>Eukaryota</taxon>
        <taxon>Fungi</taxon>
        <taxon>Dikarya</taxon>
        <taxon>Ascomycota</taxon>
        <taxon>Pezizomycotina</taxon>
        <taxon>Sordariomycetes</taxon>
        <taxon>Hypocreomycetidae</taxon>
        <taxon>Hypocreales</taxon>
        <taxon>Ophiocordycipitaceae</taxon>
        <taxon>Purpureocillium</taxon>
    </lineage>
</organism>
<dbReference type="PROSITE" id="PS51186">
    <property type="entry name" value="GNAT"/>
    <property type="match status" value="1"/>
</dbReference>
<dbReference type="SUPFAM" id="SSF55729">
    <property type="entry name" value="Acyl-CoA N-acyltransferases (Nat)"/>
    <property type="match status" value="1"/>
</dbReference>
<dbReference type="Gene3D" id="3.40.630.30">
    <property type="match status" value="1"/>
</dbReference>
<evidence type="ECO:0000313" key="4">
    <source>
        <dbReference type="Proteomes" id="UP001287286"/>
    </source>
</evidence>
<feature type="compositionally biased region" description="Polar residues" evidence="1">
    <location>
        <begin position="1"/>
        <end position="15"/>
    </location>
</feature>
<gene>
    <name evidence="3" type="ORF">Purlil1_8988</name>
</gene>
<comment type="caution">
    <text evidence="3">The sequence shown here is derived from an EMBL/GenBank/DDBJ whole genome shotgun (WGS) entry which is preliminary data.</text>
</comment>
<evidence type="ECO:0000256" key="1">
    <source>
        <dbReference type="SAM" id="MobiDB-lite"/>
    </source>
</evidence>
<keyword evidence="4" id="KW-1185">Reference proteome</keyword>
<protein>
    <recommendedName>
        <fullName evidence="2">N-acetyltransferase domain-containing protein</fullName>
    </recommendedName>
</protein>
<dbReference type="Proteomes" id="UP001287286">
    <property type="component" value="Unassembled WGS sequence"/>
</dbReference>
<feature type="region of interest" description="Disordered" evidence="1">
    <location>
        <begin position="812"/>
        <end position="839"/>
    </location>
</feature>
<feature type="domain" description="N-acetyltransferase" evidence="2">
    <location>
        <begin position="471"/>
        <end position="619"/>
    </location>
</feature>
<name>A0ABR0BT31_PURLI</name>
<dbReference type="EMBL" id="JAWRVI010000039">
    <property type="protein sequence ID" value="KAK4086598.1"/>
    <property type="molecule type" value="Genomic_DNA"/>
</dbReference>
<dbReference type="InterPro" id="IPR000182">
    <property type="entry name" value="GNAT_dom"/>
</dbReference>